<name>A0A0R3WKH3_HYDTA</name>
<keyword evidence="4" id="KW-1185">Reference proteome</keyword>
<feature type="compositionally biased region" description="Polar residues" evidence="1">
    <location>
        <begin position="1117"/>
        <end position="1126"/>
    </location>
</feature>
<evidence type="ECO:0000313" key="4">
    <source>
        <dbReference type="Proteomes" id="UP000274429"/>
    </source>
</evidence>
<dbReference type="InterPro" id="IPR001660">
    <property type="entry name" value="SAM"/>
</dbReference>
<feature type="region of interest" description="Disordered" evidence="1">
    <location>
        <begin position="543"/>
        <end position="592"/>
    </location>
</feature>
<dbReference type="InterPro" id="IPR013761">
    <property type="entry name" value="SAM/pointed_sf"/>
</dbReference>
<feature type="compositionally biased region" description="Pro residues" evidence="1">
    <location>
        <begin position="314"/>
        <end position="325"/>
    </location>
</feature>
<organism evidence="5">
    <name type="scientific">Hydatigena taeniaeformis</name>
    <name type="common">Feline tapeworm</name>
    <name type="synonym">Taenia taeniaeformis</name>
    <dbReference type="NCBI Taxonomy" id="6205"/>
    <lineage>
        <taxon>Eukaryota</taxon>
        <taxon>Metazoa</taxon>
        <taxon>Spiralia</taxon>
        <taxon>Lophotrochozoa</taxon>
        <taxon>Platyhelminthes</taxon>
        <taxon>Cestoda</taxon>
        <taxon>Eucestoda</taxon>
        <taxon>Cyclophyllidea</taxon>
        <taxon>Taeniidae</taxon>
        <taxon>Hydatigera</taxon>
    </lineage>
</organism>
<feature type="compositionally biased region" description="Polar residues" evidence="1">
    <location>
        <begin position="270"/>
        <end position="295"/>
    </location>
</feature>
<feature type="region of interest" description="Disordered" evidence="1">
    <location>
        <begin position="1"/>
        <end position="91"/>
    </location>
</feature>
<dbReference type="Proteomes" id="UP000274429">
    <property type="component" value="Unassembled WGS sequence"/>
</dbReference>
<feature type="region of interest" description="Disordered" evidence="1">
    <location>
        <begin position="1085"/>
        <end position="1145"/>
    </location>
</feature>
<feature type="compositionally biased region" description="Pro residues" evidence="1">
    <location>
        <begin position="223"/>
        <end position="234"/>
    </location>
</feature>
<proteinExistence type="predicted"/>
<evidence type="ECO:0000256" key="1">
    <source>
        <dbReference type="SAM" id="MobiDB-lite"/>
    </source>
</evidence>
<feature type="region of interest" description="Disordered" evidence="1">
    <location>
        <begin position="687"/>
        <end position="718"/>
    </location>
</feature>
<dbReference type="SMART" id="SM00454">
    <property type="entry name" value="SAM"/>
    <property type="match status" value="1"/>
</dbReference>
<dbReference type="OrthoDB" id="2390104at2759"/>
<gene>
    <name evidence="3" type="ORF">TTAC_LOCUS1213</name>
</gene>
<feature type="compositionally biased region" description="Low complexity" evidence="1">
    <location>
        <begin position="326"/>
        <end position="337"/>
    </location>
</feature>
<dbReference type="CDD" id="cd09509">
    <property type="entry name" value="SAM_Polycomb"/>
    <property type="match status" value="1"/>
</dbReference>
<feature type="compositionally biased region" description="Low complexity" evidence="1">
    <location>
        <begin position="543"/>
        <end position="554"/>
    </location>
</feature>
<feature type="region of interest" description="Disordered" evidence="1">
    <location>
        <begin position="269"/>
        <end position="296"/>
    </location>
</feature>
<dbReference type="PROSITE" id="PS50105">
    <property type="entry name" value="SAM_DOMAIN"/>
    <property type="match status" value="1"/>
</dbReference>
<evidence type="ECO:0000313" key="3">
    <source>
        <dbReference type="EMBL" id="VDM17635.1"/>
    </source>
</evidence>
<feature type="domain" description="SAM" evidence="2">
    <location>
        <begin position="1153"/>
        <end position="1218"/>
    </location>
</feature>
<feature type="region of interest" description="Disordered" evidence="1">
    <location>
        <begin position="216"/>
        <end position="237"/>
    </location>
</feature>
<feature type="compositionally biased region" description="Gly residues" evidence="1">
    <location>
        <begin position="391"/>
        <end position="406"/>
    </location>
</feature>
<reference evidence="3 4" key="2">
    <citation type="submission" date="2018-11" db="EMBL/GenBank/DDBJ databases">
        <authorList>
            <consortium name="Pathogen Informatics"/>
        </authorList>
    </citation>
    <scope>NUCLEOTIDE SEQUENCE [LARGE SCALE GENOMIC DNA]</scope>
</reference>
<feature type="region of interest" description="Disordered" evidence="1">
    <location>
        <begin position="389"/>
        <end position="472"/>
    </location>
</feature>
<dbReference type="AlphaFoldDB" id="A0A0R3WKH3"/>
<dbReference type="Pfam" id="PF00536">
    <property type="entry name" value="SAM_1"/>
    <property type="match status" value="1"/>
</dbReference>
<protein>
    <submittedName>
        <fullName evidence="5">SAM domain-containing protein</fullName>
    </submittedName>
</protein>
<sequence length="1238" mass="128785">METANAERPISGTYEASNENESDIQLPLSVGCSEKSSYEQGSPPICYVELGGHKPVESDFKEQQSPADSHHCGSPPDLSRDATVSKTNEANKADRPLFNVVVLNSAEQSSFITKDGDTDECTPIIPAPAECVVSSSVVQGQKNTTTTLVPGPIINCPSSDKSENTHVVVDIEKEAMEIDDDDDVDDRPLVLDLGETVNTPSPVESPAPPVVIVSEEASGSFRRPPPPPKAPPRMTPKVSSVVSTTSAAITITSTPAHRVQKPIRPFIPQHFNSLEGSSGSHVSTTGPVNSTSASHHLTAPSLAAATIRLQTLPAQPPPLPPPPGPSTASAAPSPQQTNGVQFMSVLTPPPSVSNAVSPSPIHLFNLAAMPGYLNTASGVLFQSIPSTTVTTGGGGGGGNHNTGPGGFQFTPPPPPPPPPPPLFAPQAFPPPPPHFARPPSNLSAPTANAPTAGSLPPPPPLAPAPGLTSVQHTGATRTPVAGLFIPDVSTWMATVTGAQSIPPLQPLFSGQPASLTTATISSGEVIYSTVVTATTAVATTSSITATTTSSSSVSNRLTTVQSSPSSLSSANSLKTDGEKLPTPTPVNGGTTFASLSIPARRWRPSLGRKCSVTATINSGIITGMCSSKTTVDKALTNVASPPAVVSTATLSTASTATVSISSMANSSVTAVEALVSKARNTVHGLSRKRLHEESSTRRRDANVSMTKSEAVDSAVPKEKVEDMGKEIKIKNRIEVFPPPLSTMSSLFPSLPPPPPPPPPQPKSRAHPPKRAMQPLLSSAPPVTQFTAERKIISHFIDGHVLYESNLPFPVRNAMAVVRATLKCNGDAKSHEIVSSESVHFNNHDQRDAKHEESKANGTANGEYLPVVTASETTIRRKHSVGLLPGSYRKRRLSKSEVLKSCDTERSMEAVVEDAVMEKKKNKKSISIYTPPFVATGEDVGLVSTQNGHKELSVSDNHSTTNSKMKGEEAKMAAQIPMKVMTTTNLNLSGDTNPADAASVSELTATAIITTTITTTTTTTTTTGAPTGSVGSGLKMTIHPVYQNSGAASQAVARTLTPTATLGGITSPLTTKSNAISLPLLPAVSTPSSSTASSIPSPTTSTTLQSHHTSVAKPLMSTAATPVATHTSNSSSSNGGSMRLQQLPPPLRKPMKLWSPSLVAEFVRGTPSCSTYADAFVENEIDGEALLLLTPAHFIDAPIKMKIGHALKLAHRVRQIVDPTYDSSVSAAPIGGSSAGSAV</sequence>
<dbReference type="Gene3D" id="1.10.150.50">
    <property type="entry name" value="Transcription Factor, Ets-1"/>
    <property type="match status" value="1"/>
</dbReference>
<dbReference type="WBParaSite" id="TTAC_0000121201-mRNA-1">
    <property type="protein sequence ID" value="TTAC_0000121201-mRNA-1"/>
    <property type="gene ID" value="TTAC_0000121201"/>
</dbReference>
<dbReference type="SUPFAM" id="SSF47769">
    <property type="entry name" value="SAM/Pointed domain"/>
    <property type="match status" value="1"/>
</dbReference>
<feature type="compositionally biased region" description="Low complexity" evidence="1">
    <location>
        <begin position="562"/>
        <end position="572"/>
    </location>
</feature>
<dbReference type="STRING" id="6205.A0A0R3WKH3"/>
<feature type="compositionally biased region" description="Pro residues" evidence="1">
    <location>
        <begin position="410"/>
        <end position="436"/>
    </location>
</feature>
<dbReference type="EMBL" id="UYWX01000219">
    <property type="protein sequence ID" value="VDM17635.1"/>
    <property type="molecule type" value="Genomic_DNA"/>
</dbReference>
<accession>A0A0R3WKH3</accession>
<feature type="compositionally biased region" description="Low complexity" evidence="1">
    <location>
        <begin position="1085"/>
        <end position="1110"/>
    </location>
</feature>
<feature type="compositionally biased region" description="Basic and acidic residues" evidence="1">
    <location>
        <begin position="690"/>
        <end position="701"/>
    </location>
</feature>
<feature type="compositionally biased region" description="Low complexity" evidence="1">
    <location>
        <begin position="1127"/>
        <end position="1141"/>
    </location>
</feature>
<feature type="compositionally biased region" description="Basic and acidic residues" evidence="1">
    <location>
        <begin position="51"/>
        <end position="62"/>
    </location>
</feature>
<reference evidence="5" key="1">
    <citation type="submission" date="2017-02" db="UniProtKB">
        <authorList>
            <consortium name="WormBaseParasite"/>
        </authorList>
    </citation>
    <scope>IDENTIFICATION</scope>
</reference>
<feature type="region of interest" description="Disordered" evidence="1">
    <location>
        <begin position="743"/>
        <end position="775"/>
    </location>
</feature>
<evidence type="ECO:0000259" key="2">
    <source>
        <dbReference type="PROSITE" id="PS50105"/>
    </source>
</evidence>
<evidence type="ECO:0000313" key="5">
    <source>
        <dbReference type="WBParaSite" id="TTAC_0000121201-mRNA-1"/>
    </source>
</evidence>
<feature type="region of interest" description="Disordered" evidence="1">
    <location>
        <begin position="312"/>
        <end position="355"/>
    </location>
</feature>
<feature type="compositionally biased region" description="Pro residues" evidence="1">
    <location>
        <begin position="749"/>
        <end position="761"/>
    </location>
</feature>